<protein>
    <submittedName>
        <fullName evidence="1">Uncharacterized protein</fullName>
    </submittedName>
</protein>
<dbReference type="AlphaFoldDB" id="F9NT12"/>
<reference evidence="1 2" key="1">
    <citation type="submission" date="2011-07" db="EMBL/GenBank/DDBJ databases">
        <title>Genome Sequence of Propionibacterium acnes SK182B-JCVI.</title>
        <authorList>
            <person name="Durkin A.S."/>
            <person name="Madupu R."/>
            <person name="Hostetler J."/>
            <person name="Radune D."/>
            <person name="Torralba M."/>
            <person name="Methe B."/>
            <person name="Sutton G."/>
            <person name="Strausberg R.L."/>
            <person name="Nelson K.E."/>
        </authorList>
    </citation>
    <scope>NUCLEOTIDE SEQUENCE [LARGE SCALE GENOMIC DNA]</scope>
    <source>
        <strain evidence="1 2">SK182B-JCVI</strain>
    </source>
</reference>
<dbReference type="Proteomes" id="UP000007832">
    <property type="component" value="Unassembled WGS sequence"/>
</dbReference>
<comment type="caution">
    <text evidence="1">The sequence shown here is derived from an EMBL/GenBank/DDBJ whole genome shotgun (WGS) entry which is preliminary data.</text>
</comment>
<accession>F9NT12</accession>
<gene>
    <name evidence="1" type="ORF">HMPREF1162_0179</name>
</gene>
<proteinExistence type="predicted"/>
<evidence type="ECO:0000313" key="2">
    <source>
        <dbReference type="Proteomes" id="UP000007832"/>
    </source>
</evidence>
<organism evidence="1 2">
    <name type="scientific">[Propionibacterium] namnetense SK182B-JCVI</name>
    <dbReference type="NCBI Taxonomy" id="1051006"/>
    <lineage>
        <taxon>Bacteria</taxon>
        <taxon>Bacillati</taxon>
        <taxon>Actinomycetota</taxon>
        <taxon>Actinomycetes</taxon>
        <taxon>Propionibacteriales</taxon>
        <taxon>Propionibacteriaceae</taxon>
        <taxon>Cutibacterium</taxon>
    </lineage>
</organism>
<name>F9NT12_9ACTN</name>
<sequence length="58" mass="6059">MADPGLVAPESVWTIAPEGNTTGSELSENEADCAESWSVMRCPLVEDQLDAGVASSMC</sequence>
<evidence type="ECO:0000313" key="1">
    <source>
        <dbReference type="EMBL" id="EGR97450.1"/>
    </source>
</evidence>
<dbReference type="EMBL" id="AFUN01000007">
    <property type="protein sequence ID" value="EGR97450.1"/>
    <property type="molecule type" value="Genomic_DNA"/>
</dbReference>